<dbReference type="Proteomes" id="UP000187321">
    <property type="component" value="Chromosome"/>
</dbReference>
<dbReference type="RefSeq" id="WP_076578655.1">
    <property type="nucleotide sequence ID" value="NZ_CP019327.1"/>
</dbReference>
<feature type="compositionally biased region" description="Acidic residues" evidence="1">
    <location>
        <begin position="31"/>
        <end position="54"/>
    </location>
</feature>
<dbReference type="GeneID" id="30954812"/>
<proteinExistence type="predicted"/>
<evidence type="ECO:0000313" key="4">
    <source>
        <dbReference type="Proteomes" id="UP000185687"/>
    </source>
</evidence>
<dbReference type="KEGG" id="hda:BB347_02675"/>
<evidence type="ECO:0000313" key="5">
    <source>
        <dbReference type="Proteomes" id="UP000187321"/>
    </source>
</evidence>
<dbReference type="EMBL" id="CP019327">
    <property type="protein sequence ID" value="APX95604.1"/>
    <property type="molecule type" value="Genomic_DNA"/>
</dbReference>
<dbReference type="InterPro" id="IPR036249">
    <property type="entry name" value="Thioredoxin-like_sf"/>
</dbReference>
<feature type="region of interest" description="Disordered" evidence="1">
    <location>
        <begin position="29"/>
        <end position="61"/>
    </location>
</feature>
<evidence type="ECO:0000256" key="1">
    <source>
        <dbReference type="SAM" id="MobiDB-lite"/>
    </source>
</evidence>
<dbReference type="OrthoDB" id="115386at2157"/>
<sequence>MSTPQRNPIERRAVLGSIAVGAIGAIAGCLDESEDGTDDDSSDEPEPVSSDEDAAWQTTSLTDVRTDEEFTLGEFDHPLFLHTFSTGCATCHSQHYEFEEFYERAEGDVEIVDVTTDVGASPDDIRAYAEDDDYEWRFAIAEEEVIEGLVSDVGRDVTNSARSPVVMICPDGESYRYEKRVDADEFESMIDDEC</sequence>
<organism evidence="3 4">
    <name type="scientific">Natronorubrum daqingense</name>
    <dbReference type="NCBI Taxonomy" id="588898"/>
    <lineage>
        <taxon>Archaea</taxon>
        <taxon>Methanobacteriati</taxon>
        <taxon>Methanobacteriota</taxon>
        <taxon>Stenosarchaea group</taxon>
        <taxon>Halobacteria</taxon>
        <taxon>Halobacteriales</taxon>
        <taxon>Natrialbaceae</taxon>
        <taxon>Natronorubrum</taxon>
    </lineage>
</organism>
<dbReference type="STRING" id="588898.BB347_02675"/>
<evidence type="ECO:0008006" key="6">
    <source>
        <dbReference type="Google" id="ProtNLM"/>
    </source>
</evidence>
<name>A0A1N6YP21_9EURY</name>
<gene>
    <name evidence="2" type="ORF">BB347_02675</name>
    <name evidence="3" type="ORF">SAMN05421809_0510</name>
</gene>
<accession>A0A1N6YP21</accession>
<dbReference type="SUPFAM" id="SSF52833">
    <property type="entry name" value="Thioredoxin-like"/>
    <property type="match status" value="1"/>
</dbReference>
<dbReference type="AlphaFoldDB" id="A0A1N6YP21"/>
<dbReference type="Gene3D" id="3.40.30.10">
    <property type="entry name" value="Glutaredoxin"/>
    <property type="match status" value="1"/>
</dbReference>
<reference evidence="3 4" key="2">
    <citation type="submission" date="2017-01" db="EMBL/GenBank/DDBJ databases">
        <authorList>
            <person name="Mah S.A."/>
            <person name="Swanson W.J."/>
            <person name="Moy G.W."/>
            <person name="Vacquier V.D."/>
        </authorList>
    </citation>
    <scope>NUCLEOTIDE SEQUENCE [LARGE SCALE GENOMIC DNA]</scope>
    <source>
        <strain evidence="3 4">CGMCC 1.8909</strain>
    </source>
</reference>
<reference evidence="2 5" key="1">
    <citation type="submission" date="2017-01" db="EMBL/GenBank/DDBJ databases">
        <title>Complete genome sequence of Haloterrigena daqingensis type strain (JX313T).</title>
        <authorList>
            <person name="Shuang W."/>
        </authorList>
    </citation>
    <scope>NUCLEOTIDE SEQUENCE [LARGE SCALE GENOMIC DNA]</scope>
    <source>
        <strain evidence="2 5">JX313</strain>
    </source>
</reference>
<dbReference type="EMBL" id="FTNP01000001">
    <property type="protein sequence ID" value="SIR16307.1"/>
    <property type="molecule type" value="Genomic_DNA"/>
</dbReference>
<keyword evidence="4" id="KW-1185">Reference proteome</keyword>
<evidence type="ECO:0000313" key="3">
    <source>
        <dbReference type="EMBL" id="SIR16307.1"/>
    </source>
</evidence>
<dbReference type="PROSITE" id="PS51257">
    <property type="entry name" value="PROKAR_LIPOPROTEIN"/>
    <property type="match status" value="1"/>
</dbReference>
<protein>
    <recommendedName>
        <fullName evidence="6">Thioredoxin domain-containing protein</fullName>
    </recommendedName>
</protein>
<dbReference type="Proteomes" id="UP000185687">
    <property type="component" value="Unassembled WGS sequence"/>
</dbReference>
<evidence type="ECO:0000313" key="2">
    <source>
        <dbReference type="EMBL" id="APX95604.1"/>
    </source>
</evidence>